<comment type="subcellular location">
    <subcellularLocation>
        <location evidence="1 9">Cell inner membrane</location>
        <topology evidence="1 9">Multi-pass membrane protein</topology>
    </subcellularLocation>
</comment>
<dbReference type="HOGENOM" id="CLU_086356_8_4_5"/>
<evidence type="ECO:0000256" key="6">
    <source>
        <dbReference type="ARBA" id="ARBA00022989"/>
    </source>
</evidence>
<dbReference type="eggNOG" id="COG4665">
    <property type="taxonomic scope" value="Bacteria"/>
</dbReference>
<evidence type="ECO:0000256" key="4">
    <source>
        <dbReference type="ARBA" id="ARBA00022519"/>
    </source>
</evidence>
<dbReference type="EMBL" id="CP000390">
    <property type="protein sequence ID" value="ABG64308.1"/>
    <property type="molecule type" value="Genomic_DNA"/>
</dbReference>
<comment type="caution">
    <text evidence="9">Lacks conserved residue(s) required for the propagation of feature annotation.</text>
</comment>
<evidence type="ECO:0000256" key="8">
    <source>
        <dbReference type="ARBA" id="ARBA00038436"/>
    </source>
</evidence>
<feature type="transmembrane region" description="Helical" evidence="9">
    <location>
        <begin position="103"/>
        <end position="124"/>
    </location>
</feature>
<dbReference type="GO" id="GO:0015740">
    <property type="term" value="P:C4-dicarboxylate transport"/>
    <property type="evidence" value="ECO:0007669"/>
    <property type="project" value="TreeGrafter"/>
</dbReference>
<evidence type="ECO:0000256" key="2">
    <source>
        <dbReference type="ARBA" id="ARBA00022448"/>
    </source>
</evidence>
<feature type="domain" description="Tripartite ATP-independent periplasmic transporters DctQ component" evidence="10">
    <location>
        <begin position="34"/>
        <end position="167"/>
    </location>
</feature>
<evidence type="ECO:0000259" key="10">
    <source>
        <dbReference type="Pfam" id="PF04290"/>
    </source>
</evidence>
<dbReference type="STRING" id="266779.Meso_2936"/>
<keyword evidence="5 9" id="KW-0812">Transmembrane</keyword>
<dbReference type="GO" id="GO:0022857">
    <property type="term" value="F:transmembrane transporter activity"/>
    <property type="evidence" value="ECO:0007669"/>
    <property type="project" value="UniProtKB-UniRule"/>
</dbReference>
<reference evidence="11" key="1">
    <citation type="submission" date="2006-06" db="EMBL/GenBank/DDBJ databases">
        <title>Complete sequence of chromosome of Chelativorans sp. BNC1.</title>
        <authorList>
            <consortium name="US DOE Joint Genome Institute"/>
            <person name="Copeland A."/>
            <person name="Lucas S."/>
            <person name="Lapidus A."/>
            <person name="Barry K."/>
            <person name="Detter J.C."/>
            <person name="Glavina del Rio T."/>
            <person name="Hammon N."/>
            <person name="Israni S."/>
            <person name="Dalin E."/>
            <person name="Tice H."/>
            <person name="Pitluck S."/>
            <person name="Chertkov O."/>
            <person name="Brettin T."/>
            <person name="Bruce D."/>
            <person name="Han C."/>
            <person name="Tapia R."/>
            <person name="Gilna P."/>
            <person name="Schmutz J."/>
            <person name="Larimer F."/>
            <person name="Land M."/>
            <person name="Hauser L."/>
            <person name="Kyrpides N."/>
            <person name="Mikhailova N."/>
            <person name="Richardson P."/>
        </authorList>
    </citation>
    <scope>NUCLEOTIDE SEQUENCE</scope>
    <source>
        <strain evidence="11">BNC1</strain>
    </source>
</reference>
<evidence type="ECO:0000256" key="7">
    <source>
        <dbReference type="ARBA" id="ARBA00023136"/>
    </source>
</evidence>
<dbReference type="PANTHER" id="PTHR35011">
    <property type="entry name" value="2,3-DIKETO-L-GULONATE TRAP TRANSPORTER SMALL PERMEASE PROTEIN YIAM"/>
    <property type="match status" value="1"/>
</dbReference>
<protein>
    <recommendedName>
        <fullName evidence="9">TRAP transporter small permease protein</fullName>
    </recommendedName>
</protein>
<feature type="transmembrane region" description="Helical" evidence="9">
    <location>
        <begin position="21"/>
        <end position="37"/>
    </location>
</feature>
<comment type="function">
    <text evidence="9">Part of the tripartite ATP-independent periplasmic (TRAP) transport system.</text>
</comment>
<keyword evidence="4 9" id="KW-0997">Cell inner membrane</keyword>
<dbReference type="InterPro" id="IPR007387">
    <property type="entry name" value="TRAP_DctQ"/>
</dbReference>
<dbReference type="InterPro" id="IPR055348">
    <property type="entry name" value="DctQ"/>
</dbReference>
<evidence type="ECO:0000256" key="1">
    <source>
        <dbReference type="ARBA" id="ARBA00004429"/>
    </source>
</evidence>
<dbReference type="AlphaFoldDB" id="Q11E67"/>
<sequence precursor="true">MLHPFKLLHLLRSAFDRLVGAMNQIGTLWILVVMVLINTDILGRNLMNRPVQGVNEIVSMSIVGIVFMQLGHTLRSGRFIRSDGLVDVLIARNPVLFQILERIYGIIGFIIMATIFYFSLPHFLDAWKHNLFVGNVGQFTFPTWPIKLILLIGLAVLAIQFLLTAIDAPRGPANRDQQGEAS</sequence>
<dbReference type="PANTHER" id="PTHR35011:SF10">
    <property type="entry name" value="TRAP TRANSPORTER SMALL PERMEASE PROTEIN"/>
    <property type="match status" value="1"/>
</dbReference>
<name>Q11E67_CHESB</name>
<evidence type="ECO:0000256" key="5">
    <source>
        <dbReference type="ARBA" id="ARBA00022692"/>
    </source>
</evidence>
<keyword evidence="6 9" id="KW-1133">Transmembrane helix</keyword>
<evidence type="ECO:0000313" key="11">
    <source>
        <dbReference type="EMBL" id="ABG64308.1"/>
    </source>
</evidence>
<evidence type="ECO:0000256" key="9">
    <source>
        <dbReference type="RuleBase" id="RU369079"/>
    </source>
</evidence>
<organism evidence="11">
    <name type="scientific">Chelativorans sp. (strain BNC1)</name>
    <dbReference type="NCBI Taxonomy" id="266779"/>
    <lineage>
        <taxon>Bacteria</taxon>
        <taxon>Pseudomonadati</taxon>
        <taxon>Pseudomonadota</taxon>
        <taxon>Alphaproteobacteria</taxon>
        <taxon>Hyphomicrobiales</taxon>
        <taxon>Phyllobacteriaceae</taxon>
        <taxon>Chelativorans</taxon>
    </lineage>
</organism>
<accession>Q11E67</accession>
<dbReference type="KEGG" id="mes:Meso_2936"/>
<keyword evidence="3" id="KW-1003">Cell membrane</keyword>
<dbReference type="GO" id="GO:0005886">
    <property type="term" value="C:plasma membrane"/>
    <property type="evidence" value="ECO:0007669"/>
    <property type="project" value="UniProtKB-SubCell"/>
</dbReference>
<keyword evidence="7 9" id="KW-0472">Membrane</keyword>
<gene>
    <name evidence="11" type="ordered locus">Meso_2936</name>
</gene>
<feature type="transmembrane region" description="Helical" evidence="9">
    <location>
        <begin position="144"/>
        <end position="166"/>
    </location>
</feature>
<dbReference type="Pfam" id="PF04290">
    <property type="entry name" value="DctQ"/>
    <property type="match status" value="1"/>
</dbReference>
<comment type="similarity">
    <text evidence="8 9">Belongs to the TRAP transporter small permease family.</text>
</comment>
<proteinExistence type="inferred from homology"/>
<comment type="subunit">
    <text evidence="9">The complex comprises the extracytoplasmic solute receptor protein and the two transmembrane proteins.</text>
</comment>
<evidence type="ECO:0000256" key="3">
    <source>
        <dbReference type="ARBA" id="ARBA00022475"/>
    </source>
</evidence>
<keyword evidence="2 9" id="KW-0813">Transport</keyword>